<keyword evidence="1" id="KW-1133">Transmembrane helix</keyword>
<reference evidence="2" key="1">
    <citation type="journal article" date="2019" name="MBio">
        <title>Virus Genomes from Deep Sea Sediments Expand the Ocean Megavirome and Support Independent Origins of Viral Gigantism.</title>
        <authorList>
            <person name="Backstrom D."/>
            <person name="Yutin N."/>
            <person name="Jorgensen S.L."/>
            <person name="Dharamshi J."/>
            <person name="Homa F."/>
            <person name="Zaremba-Niedwiedzka K."/>
            <person name="Spang A."/>
            <person name="Wolf Y.I."/>
            <person name="Koonin E.V."/>
            <person name="Ettema T.J."/>
        </authorList>
    </citation>
    <scope>NUCLEOTIDE SEQUENCE</scope>
</reference>
<sequence length="164" mass="18660">MNNKSKPYNIHDSEWIDSIYVGYTGSISPPAFASYQSSRTKKKFISNNSKTNITTSSTSKIIVSKIRYKNKKKKYYTISDYGYPYSDSDSNSDFDQTDLNSSVNKRTNSQTRFDMSQQQSLPATCCNCNSNCCILTVGCVIFFILLIFICIITGIIMYMIKIVR</sequence>
<name>A0A4V1A6F9_9VIRU</name>
<protein>
    <submittedName>
        <fullName evidence="2">Uncharacterized protein</fullName>
    </submittedName>
</protein>
<accession>A0A4V1A6F9</accession>
<evidence type="ECO:0000313" key="2">
    <source>
        <dbReference type="EMBL" id="QBK89393.1"/>
    </source>
</evidence>
<evidence type="ECO:0000256" key="1">
    <source>
        <dbReference type="SAM" id="Phobius"/>
    </source>
</evidence>
<gene>
    <name evidence="2" type="ORF">LCMiAC02_04880</name>
</gene>
<keyword evidence="1" id="KW-0472">Membrane</keyword>
<feature type="transmembrane region" description="Helical" evidence="1">
    <location>
        <begin position="134"/>
        <end position="160"/>
    </location>
</feature>
<keyword evidence="1" id="KW-0812">Transmembrane</keyword>
<proteinExistence type="predicted"/>
<organism evidence="2">
    <name type="scientific">Mimivirus LCMiAC02</name>
    <dbReference type="NCBI Taxonomy" id="2506609"/>
    <lineage>
        <taxon>Viruses</taxon>
        <taxon>Varidnaviria</taxon>
        <taxon>Bamfordvirae</taxon>
        <taxon>Nucleocytoviricota</taxon>
        <taxon>Megaviricetes</taxon>
        <taxon>Imitervirales</taxon>
        <taxon>Mimiviridae</taxon>
        <taxon>Klosneuvirinae</taxon>
    </lineage>
</organism>
<dbReference type="EMBL" id="MK500419">
    <property type="protein sequence ID" value="QBK89393.1"/>
    <property type="molecule type" value="Genomic_DNA"/>
</dbReference>